<name>A0A7X9E742_UNCKA</name>
<reference evidence="11 12" key="1">
    <citation type="journal article" date="2020" name="Biotechnol. Biofuels">
        <title>New insights from the biogas microbiome by comprehensive genome-resolved metagenomics of nearly 1600 species originating from multiple anaerobic digesters.</title>
        <authorList>
            <person name="Campanaro S."/>
            <person name="Treu L."/>
            <person name="Rodriguez-R L.M."/>
            <person name="Kovalovszki A."/>
            <person name="Ziels R.M."/>
            <person name="Maus I."/>
            <person name="Zhu X."/>
            <person name="Kougias P.G."/>
            <person name="Basile A."/>
            <person name="Luo G."/>
            <person name="Schluter A."/>
            <person name="Konstantinidis K.T."/>
            <person name="Angelidaki I."/>
        </authorList>
    </citation>
    <scope>NUCLEOTIDE SEQUENCE [LARGE SCALE GENOMIC DNA]</scope>
    <source>
        <strain evidence="11">AS27yjCOA_202</strain>
    </source>
</reference>
<dbReference type="InterPro" id="IPR006195">
    <property type="entry name" value="aa-tRNA-synth_II"/>
</dbReference>
<dbReference type="Pfam" id="PF00587">
    <property type="entry name" value="tRNA-synt_2b"/>
    <property type="match status" value="1"/>
</dbReference>
<evidence type="ECO:0000259" key="10">
    <source>
        <dbReference type="PROSITE" id="PS50862"/>
    </source>
</evidence>
<evidence type="ECO:0000256" key="1">
    <source>
        <dbReference type="ARBA" id="ARBA00012831"/>
    </source>
</evidence>
<evidence type="ECO:0000256" key="6">
    <source>
        <dbReference type="ARBA" id="ARBA00022917"/>
    </source>
</evidence>
<sequence length="416" mass="47598">MRYSQLIGKTKKDIQKDEVGISAQYLIRGGFIHKELAGVYTLLPLGLKVVNKITQIIREEINAIDAQELSMTAIQNPDPWKKSGRWDDNVVDIWFKTLLKNGSEVGLATTHEEPLTKLLSQQVNSYKDLPLYVYQFQTKFRNEPRPRSGLLRAREFIMKDLYSFNTNKESHEEYYERAKQAYIKIWERLGIGKHTYLTFASGGTFSKYSHEFQTLCENGEDTIYVDKKKKIAVNKEVFNDEVLKELNLNKKEMEEEKAIEVGNIFPLGTKYSQALGLMFTDETGGKKPVVMGSYGIGIGRVMATIVELIHDDKGIIWPENVSPCKVHLIGLNLDDEDVNKRAEEVYSRLKGKKIDVLFDDRKEATPGEKFADADLIGITYRAVVSSKTREDIEIKRRDQEKVSLVPLEDFIGNLLK</sequence>
<dbReference type="Proteomes" id="UP000590542">
    <property type="component" value="Unassembled WGS sequence"/>
</dbReference>
<evidence type="ECO:0000256" key="8">
    <source>
        <dbReference type="ARBA" id="ARBA00029731"/>
    </source>
</evidence>
<comment type="catalytic activity">
    <reaction evidence="9">
        <text>tRNA(Pro) + L-proline + ATP = L-prolyl-tRNA(Pro) + AMP + diphosphate</text>
        <dbReference type="Rhea" id="RHEA:14305"/>
        <dbReference type="Rhea" id="RHEA-COMP:9700"/>
        <dbReference type="Rhea" id="RHEA-COMP:9702"/>
        <dbReference type="ChEBI" id="CHEBI:30616"/>
        <dbReference type="ChEBI" id="CHEBI:33019"/>
        <dbReference type="ChEBI" id="CHEBI:60039"/>
        <dbReference type="ChEBI" id="CHEBI:78442"/>
        <dbReference type="ChEBI" id="CHEBI:78532"/>
        <dbReference type="ChEBI" id="CHEBI:456215"/>
        <dbReference type="EC" id="6.1.1.15"/>
    </reaction>
</comment>
<dbReference type="SUPFAM" id="SSF52954">
    <property type="entry name" value="Class II aaRS ABD-related"/>
    <property type="match status" value="1"/>
</dbReference>
<evidence type="ECO:0000313" key="11">
    <source>
        <dbReference type="EMBL" id="NMB91727.1"/>
    </source>
</evidence>
<dbReference type="Gene3D" id="3.30.930.10">
    <property type="entry name" value="Bira Bifunctional Protein, Domain 2"/>
    <property type="match status" value="1"/>
</dbReference>
<dbReference type="Gene3D" id="3.40.50.800">
    <property type="entry name" value="Anticodon-binding domain"/>
    <property type="match status" value="1"/>
</dbReference>
<dbReference type="GO" id="GO:0005524">
    <property type="term" value="F:ATP binding"/>
    <property type="evidence" value="ECO:0007669"/>
    <property type="project" value="UniProtKB-KW"/>
</dbReference>
<keyword evidence="7 11" id="KW-0030">Aminoacyl-tRNA synthetase</keyword>
<gene>
    <name evidence="11" type="ORF">GYA37_02680</name>
</gene>
<accession>A0A7X9E742</accession>
<proteinExistence type="predicted"/>
<protein>
    <recommendedName>
        <fullName evidence="2">Proline--tRNA ligase</fullName>
        <ecNumber evidence="1">6.1.1.15</ecNumber>
    </recommendedName>
    <alternativeName>
        <fullName evidence="8">Prolyl-tRNA synthetase</fullName>
    </alternativeName>
</protein>
<keyword evidence="4" id="KW-0547">Nucleotide-binding</keyword>
<dbReference type="InterPro" id="IPR004154">
    <property type="entry name" value="Anticodon-bd"/>
</dbReference>
<dbReference type="InterPro" id="IPR044140">
    <property type="entry name" value="ProRS_anticodon_short"/>
</dbReference>
<dbReference type="CDD" id="cd00861">
    <property type="entry name" value="ProRS_anticodon_short"/>
    <property type="match status" value="1"/>
</dbReference>
<dbReference type="InterPro" id="IPR050062">
    <property type="entry name" value="Pro-tRNA_synthetase"/>
</dbReference>
<dbReference type="InterPro" id="IPR045864">
    <property type="entry name" value="aa-tRNA-synth_II/BPL/LPL"/>
</dbReference>
<comment type="caution">
    <text evidence="11">The sequence shown here is derived from an EMBL/GenBank/DDBJ whole genome shotgun (WGS) entry which is preliminary data.</text>
</comment>
<dbReference type="SUPFAM" id="SSF55681">
    <property type="entry name" value="Class II aaRS and biotin synthetases"/>
    <property type="match status" value="1"/>
</dbReference>
<dbReference type="GO" id="GO:0004827">
    <property type="term" value="F:proline-tRNA ligase activity"/>
    <property type="evidence" value="ECO:0007669"/>
    <property type="project" value="UniProtKB-EC"/>
</dbReference>
<dbReference type="PANTHER" id="PTHR42753">
    <property type="entry name" value="MITOCHONDRIAL RIBOSOME PROTEIN L39/PROLYL-TRNA LIGASE FAMILY MEMBER"/>
    <property type="match status" value="1"/>
</dbReference>
<keyword evidence="6" id="KW-0648">Protein biosynthesis</keyword>
<organism evidence="11 12">
    <name type="scientific">candidate division WWE3 bacterium</name>
    <dbReference type="NCBI Taxonomy" id="2053526"/>
    <lineage>
        <taxon>Bacteria</taxon>
        <taxon>Katanobacteria</taxon>
    </lineage>
</organism>
<evidence type="ECO:0000256" key="5">
    <source>
        <dbReference type="ARBA" id="ARBA00022840"/>
    </source>
</evidence>
<dbReference type="PANTHER" id="PTHR42753:SF2">
    <property type="entry name" value="PROLINE--TRNA LIGASE"/>
    <property type="match status" value="1"/>
</dbReference>
<dbReference type="EMBL" id="JAAZNV010000009">
    <property type="protein sequence ID" value="NMB91727.1"/>
    <property type="molecule type" value="Genomic_DNA"/>
</dbReference>
<dbReference type="InterPro" id="IPR002316">
    <property type="entry name" value="Pro-tRNA-ligase_IIa"/>
</dbReference>
<evidence type="ECO:0000256" key="2">
    <source>
        <dbReference type="ARBA" id="ARBA00019110"/>
    </source>
</evidence>
<keyword evidence="5" id="KW-0067">ATP-binding</keyword>
<feature type="domain" description="Aminoacyl-transfer RNA synthetases class-II family profile" evidence="10">
    <location>
        <begin position="38"/>
        <end position="318"/>
    </location>
</feature>
<dbReference type="GO" id="GO:0006433">
    <property type="term" value="P:prolyl-tRNA aminoacylation"/>
    <property type="evidence" value="ECO:0007669"/>
    <property type="project" value="InterPro"/>
</dbReference>
<dbReference type="InterPro" id="IPR002314">
    <property type="entry name" value="aa-tRNA-synt_IIb"/>
</dbReference>
<evidence type="ECO:0000256" key="9">
    <source>
        <dbReference type="ARBA" id="ARBA00047671"/>
    </source>
</evidence>
<dbReference type="PROSITE" id="PS50862">
    <property type="entry name" value="AA_TRNA_LIGASE_II"/>
    <property type="match status" value="1"/>
</dbReference>
<evidence type="ECO:0000256" key="4">
    <source>
        <dbReference type="ARBA" id="ARBA00022741"/>
    </source>
</evidence>
<evidence type="ECO:0000256" key="3">
    <source>
        <dbReference type="ARBA" id="ARBA00022598"/>
    </source>
</evidence>
<dbReference type="Pfam" id="PF03129">
    <property type="entry name" value="HGTP_anticodon"/>
    <property type="match status" value="1"/>
</dbReference>
<keyword evidence="3" id="KW-0436">Ligase</keyword>
<dbReference type="InterPro" id="IPR036621">
    <property type="entry name" value="Anticodon-bd_dom_sf"/>
</dbReference>
<evidence type="ECO:0000313" key="12">
    <source>
        <dbReference type="Proteomes" id="UP000590542"/>
    </source>
</evidence>
<dbReference type="GO" id="GO:0005737">
    <property type="term" value="C:cytoplasm"/>
    <property type="evidence" value="ECO:0007669"/>
    <property type="project" value="InterPro"/>
</dbReference>
<evidence type="ECO:0000256" key="7">
    <source>
        <dbReference type="ARBA" id="ARBA00023146"/>
    </source>
</evidence>
<dbReference type="PRINTS" id="PR01046">
    <property type="entry name" value="TRNASYNTHPRO"/>
</dbReference>
<dbReference type="EC" id="6.1.1.15" evidence="1"/>
<dbReference type="AlphaFoldDB" id="A0A7X9E742"/>